<feature type="coiled-coil region" evidence="5">
    <location>
        <begin position="137"/>
        <end position="167"/>
    </location>
</feature>
<protein>
    <recommendedName>
        <fullName evidence="7">Sas10 C-terminal domain-containing protein</fullName>
    </recommendedName>
</protein>
<feature type="region of interest" description="Disordered" evidence="6">
    <location>
        <begin position="331"/>
        <end position="366"/>
    </location>
</feature>
<evidence type="ECO:0000256" key="3">
    <source>
        <dbReference type="ARBA" id="ARBA00022553"/>
    </source>
</evidence>
<proteinExistence type="inferred from homology"/>
<evidence type="ECO:0000256" key="2">
    <source>
        <dbReference type="ARBA" id="ARBA00010979"/>
    </source>
</evidence>
<accession>A0A8H3EI57</accession>
<dbReference type="AlphaFoldDB" id="A0A8H3EI57"/>
<dbReference type="GO" id="GO:0000462">
    <property type="term" value="P:maturation of SSU-rRNA from tricistronic rRNA transcript (SSU-rRNA, 5.8S rRNA, LSU-rRNA)"/>
    <property type="evidence" value="ECO:0007669"/>
    <property type="project" value="TreeGrafter"/>
</dbReference>
<feature type="region of interest" description="Disordered" evidence="6">
    <location>
        <begin position="81"/>
        <end position="130"/>
    </location>
</feature>
<dbReference type="PANTHER" id="PTHR13237:SF8">
    <property type="entry name" value="SOMETHING ABOUT SILENCING PROTEIN 10"/>
    <property type="match status" value="1"/>
</dbReference>
<feature type="compositionally biased region" description="Basic and acidic residues" evidence="6">
    <location>
        <begin position="470"/>
        <end position="481"/>
    </location>
</feature>
<keyword evidence="9" id="KW-1185">Reference proteome</keyword>
<feature type="compositionally biased region" description="Acidic residues" evidence="6">
    <location>
        <begin position="81"/>
        <end position="125"/>
    </location>
</feature>
<evidence type="ECO:0000313" key="9">
    <source>
        <dbReference type="Proteomes" id="UP000664169"/>
    </source>
</evidence>
<dbReference type="GO" id="GO:0032040">
    <property type="term" value="C:small-subunit processome"/>
    <property type="evidence" value="ECO:0007669"/>
    <property type="project" value="TreeGrafter"/>
</dbReference>
<dbReference type="Pfam" id="PF04000">
    <property type="entry name" value="Sas10_Utp3"/>
    <property type="match status" value="1"/>
</dbReference>
<dbReference type="Pfam" id="PF09368">
    <property type="entry name" value="Sas10"/>
    <property type="match status" value="1"/>
</dbReference>
<evidence type="ECO:0000259" key="7">
    <source>
        <dbReference type="Pfam" id="PF09368"/>
    </source>
</evidence>
<dbReference type="Proteomes" id="UP000664169">
    <property type="component" value="Unassembled WGS sequence"/>
</dbReference>
<organism evidence="8 9">
    <name type="scientific">Gomphillus americanus</name>
    <dbReference type="NCBI Taxonomy" id="1940652"/>
    <lineage>
        <taxon>Eukaryota</taxon>
        <taxon>Fungi</taxon>
        <taxon>Dikarya</taxon>
        <taxon>Ascomycota</taxon>
        <taxon>Pezizomycotina</taxon>
        <taxon>Lecanoromycetes</taxon>
        <taxon>OSLEUM clade</taxon>
        <taxon>Ostropomycetidae</taxon>
        <taxon>Ostropales</taxon>
        <taxon>Graphidaceae</taxon>
        <taxon>Gomphilloideae</taxon>
        <taxon>Gomphillus</taxon>
    </lineage>
</organism>
<feature type="region of interest" description="Disordered" evidence="6">
    <location>
        <begin position="409"/>
        <end position="506"/>
    </location>
</feature>
<gene>
    <name evidence="8" type="ORF">GOMPHAMPRED_003320</name>
</gene>
<evidence type="ECO:0000256" key="6">
    <source>
        <dbReference type="SAM" id="MobiDB-lite"/>
    </source>
</evidence>
<feature type="compositionally biased region" description="Low complexity" evidence="6">
    <location>
        <begin position="334"/>
        <end position="344"/>
    </location>
</feature>
<dbReference type="PANTHER" id="PTHR13237">
    <property type="entry name" value="SOMETHING ABOUT SILENCING PROTEIN 10-RELATED"/>
    <property type="match status" value="1"/>
</dbReference>
<evidence type="ECO:0000256" key="1">
    <source>
        <dbReference type="ARBA" id="ARBA00004123"/>
    </source>
</evidence>
<reference evidence="8" key="1">
    <citation type="submission" date="2021-03" db="EMBL/GenBank/DDBJ databases">
        <authorList>
            <person name="Tagirdzhanova G."/>
        </authorList>
    </citation>
    <scope>NUCLEOTIDE SEQUENCE</scope>
</reference>
<sequence>MAGSRKRRKLGTSEQEPEAYTEKTKLTINSWEDVADSGDEFQISRDKILLEEEPTRKRQRRLDEECMELLDLKANTNWNLDEDLVPSDEELLELPSSDEEEGEEDVEEEDASSVQIQEDDREAEENWGTSRKDYYNADVIETEVDALEEEEEALRLQQKQLQGMAEADFGFDEADWLADSKDLDGDHNEGDLIQEVLPQLEISDGLPKEERMRILTSRYPEFEALSKEYVTLEKQYAELSHSKQVLAAKQSEADAGSIVPGSVVKWRCLGAYLGVLSMYFVLLTSGHLDQNGKHTTIDPVKLRRHPIMESLVRIRTQWYDIKDLSLPDPEKVATTTTNGTTEKTPYLITNGHSVPPVQKKRERQRRTKAQMRTAKAMKAAAAENTARLQQTKDNLAQIAAAPMLSKQPLTVNSKTTKSAEDISDFGELSNTDTRQQDRRKKSLAFYTSQIASKSQKRNLASKGAGGDTDIPYRERFRDRIARLNAQAQNRGQDGKDRLGDDSDDEDARISAEVRKQGDSEDYYQTIASSTKRKKEQKATRAAALAEAKVQGAQIREVEQIGGGGKRAITYAIEKNKGLTPRRKKEARNPRVKKRLKYEDKMKKLGSIRQLYKGGEGRGGYAGELTGIKSNIIRSRKL</sequence>
<keyword evidence="5" id="KW-0175">Coiled coil</keyword>
<dbReference type="InterPro" id="IPR018972">
    <property type="entry name" value="Sas10_C_dom"/>
</dbReference>
<comment type="subcellular location">
    <subcellularLocation>
        <location evidence="1">Nucleus</location>
    </subcellularLocation>
</comment>
<feature type="domain" description="Sas10 C-terminal" evidence="7">
    <location>
        <begin position="563"/>
        <end position="637"/>
    </location>
</feature>
<name>A0A8H3EI57_9LECA</name>
<comment type="similarity">
    <text evidence="2">Belongs to the SAS10 family.</text>
</comment>
<dbReference type="InterPro" id="IPR007146">
    <property type="entry name" value="Sas10/Utp3/C1D"/>
</dbReference>
<evidence type="ECO:0000256" key="5">
    <source>
        <dbReference type="SAM" id="Coils"/>
    </source>
</evidence>
<keyword evidence="3" id="KW-0597">Phosphoprotein</keyword>
<evidence type="ECO:0000256" key="4">
    <source>
        <dbReference type="ARBA" id="ARBA00023242"/>
    </source>
</evidence>
<feature type="region of interest" description="Disordered" evidence="6">
    <location>
        <begin position="1"/>
        <end position="24"/>
    </location>
</feature>
<keyword evidence="4" id="KW-0539">Nucleus</keyword>
<evidence type="ECO:0000313" key="8">
    <source>
        <dbReference type="EMBL" id="CAF9905684.1"/>
    </source>
</evidence>
<dbReference type="EMBL" id="CAJPDQ010000002">
    <property type="protein sequence ID" value="CAF9905684.1"/>
    <property type="molecule type" value="Genomic_DNA"/>
</dbReference>
<comment type="caution">
    <text evidence="8">The sequence shown here is derived from an EMBL/GenBank/DDBJ whole genome shotgun (WGS) entry which is preliminary data.</text>
</comment>
<dbReference type="OrthoDB" id="1924577at2759"/>
<feature type="compositionally biased region" description="Basic residues" evidence="6">
    <location>
        <begin position="1"/>
        <end position="10"/>
    </location>
</feature>